<evidence type="ECO:0000256" key="5">
    <source>
        <dbReference type="SAM" id="SignalP"/>
    </source>
</evidence>
<sequence>MSHGRTIAVAATALLLCAYELFADELGSGTPIRSLAQKHWWKRKHWRREHEDFEAFLQQDFEAQELANALQPSEDVDERIAQLQHVKGPHKVDAAKVDAKVDAKVEFRAGWLPPGSLSPPMGWRSWNKFELEISQDLIQAQVDGLVRTRPGNSHSLRDVGYTSIGVDDGWQVCHDRGYHDESTGYPLVNTTLFPDLGAMTAYGHERGVKMGWYHNNCACNGAADRDRYKEDALATARYGFDAIKVDSCGPMTNITAWRVALDEAAVIAGGGKRIGLEDCRNYGYTDDVKQGQGFCEFEMFRSTEDASPDFASVMNNLLTNSRLPGGDDLLHGGLPWSRPGCWSYPDMLMIIGSGECSQNLPPDSCGADSGGVRRAGGLNVNESRAHFGAWCIVSSPLILAHDLSDEVAYAAAYPIISNTLAIRVNQVYAGDAGRLIVTSPADEAFRETVYHGARCECAYAGTEMPRWTVWAKRMDAVGNEVAALAINLSDKPIPGGTIAVNVADLFGLNGAETYAHECDRSVTAPLSRSTENV</sequence>
<feature type="signal peptide" evidence="5">
    <location>
        <begin position="1"/>
        <end position="23"/>
    </location>
</feature>
<evidence type="ECO:0000256" key="3">
    <source>
        <dbReference type="ARBA" id="ARBA00023295"/>
    </source>
</evidence>
<evidence type="ECO:0000313" key="7">
    <source>
        <dbReference type="Proteomes" id="UP000037460"/>
    </source>
</evidence>
<feature type="chain" id="PRO_5005602215" description="Alpha-galactosidase" evidence="5">
    <location>
        <begin position="24"/>
        <end position="533"/>
    </location>
</feature>
<dbReference type="SUPFAM" id="SSF51445">
    <property type="entry name" value="(Trans)glycosidases"/>
    <property type="match status" value="1"/>
</dbReference>
<dbReference type="Pfam" id="PF16499">
    <property type="entry name" value="Melibiase_2"/>
    <property type="match status" value="1"/>
</dbReference>
<dbReference type="Gene3D" id="3.20.20.70">
    <property type="entry name" value="Aldolase class I"/>
    <property type="match status" value="1"/>
</dbReference>
<keyword evidence="2 4" id="KW-0378">Hydrolase</keyword>
<dbReference type="EMBL" id="JWZX01002306">
    <property type="protein sequence ID" value="KOO30033.1"/>
    <property type="molecule type" value="Genomic_DNA"/>
</dbReference>
<keyword evidence="3 4" id="KW-0326">Glycosidase</keyword>
<dbReference type="PRINTS" id="PR00740">
    <property type="entry name" value="GLHYDRLASE27"/>
</dbReference>
<protein>
    <recommendedName>
        <fullName evidence="4">Alpha-galactosidase</fullName>
        <ecNumber evidence="4">3.2.1.22</ecNumber>
    </recommendedName>
    <alternativeName>
        <fullName evidence="4">Melibiase</fullName>
    </alternativeName>
</protein>
<gene>
    <name evidence="6" type="ORF">Ctob_006327</name>
</gene>
<dbReference type="Proteomes" id="UP000037460">
    <property type="component" value="Unassembled WGS sequence"/>
</dbReference>
<dbReference type="PANTHER" id="PTHR11452">
    <property type="entry name" value="ALPHA-GALACTOSIDASE/ALPHA-N-ACETYLGALACTOSAMINIDASE"/>
    <property type="match status" value="1"/>
</dbReference>
<name>A0A0M0JV84_9EUKA</name>
<keyword evidence="4" id="KW-1015">Disulfide bond</keyword>
<evidence type="ECO:0000256" key="1">
    <source>
        <dbReference type="ARBA" id="ARBA00009743"/>
    </source>
</evidence>
<accession>A0A0M0JV84</accession>
<comment type="catalytic activity">
    <reaction evidence="4">
        <text>Hydrolysis of terminal, non-reducing alpha-D-galactose residues in alpha-D-galactosides, including galactose oligosaccharides, galactomannans and galactolipids.</text>
        <dbReference type="EC" id="3.2.1.22"/>
    </reaction>
</comment>
<comment type="similarity">
    <text evidence="1 4">Belongs to the glycosyl hydrolase 27 family.</text>
</comment>
<evidence type="ECO:0000313" key="6">
    <source>
        <dbReference type="EMBL" id="KOO30033.1"/>
    </source>
</evidence>
<proteinExistence type="inferred from homology"/>
<comment type="caution">
    <text evidence="6">The sequence shown here is derived from an EMBL/GenBank/DDBJ whole genome shotgun (WGS) entry which is preliminary data.</text>
</comment>
<dbReference type="OrthoDB" id="5795902at2759"/>
<evidence type="ECO:0000256" key="4">
    <source>
        <dbReference type="RuleBase" id="RU361168"/>
    </source>
</evidence>
<dbReference type="PANTHER" id="PTHR11452:SF33">
    <property type="entry name" value="ALPHA-GALACTOSIDASE 2"/>
    <property type="match status" value="1"/>
</dbReference>
<organism evidence="6 7">
    <name type="scientific">Chrysochromulina tobinii</name>
    <dbReference type="NCBI Taxonomy" id="1460289"/>
    <lineage>
        <taxon>Eukaryota</taxon>
        <taxon>Haptista</taxon>
        <taxon>Haptophyta</taxon>
        <taxon>Prymnesiophyceae</taxon>
        <taxon>Prymnesiales</taxon>
        <taxon>Chrysochromulinaceae</taxon>
        <taxon>Chrysochromulina</taxon>
    </lineage>
</organism>
<dbReference type="AlphaFoldDB" id="A0A0M0JV84"/>
<dbReference type="InterPro" id="IPR017853">
    <property type="entry name" value="GH"/>
</dbReference>
<dbReference type="CDD" id="cd14792">
    <property type="entry name" value="GH27"/>
    <property type="match status" value="1"/>
</dbReference>
<keyword evidence="7" id="KW-1185">Reference proteome</keyword>
<dbReference type="GO" id="GO:0005975">
    <property type="term" value="P:carbohydrate metabolic process"/>
    <property type="evidence" value="ECO:0007669"/>
    <property type="project" value="InterPro"/>
</dbReference>
<dbReference type="EC" id="3.2.1.22" evidence="4"/>
<dbReference type="GO" id="GO:0004557">
    <property type="term" value="F:alpha-galactosidase activity"/>
    <property type="evidence" value="ECO:0007669"/>
    <property type="project" value="UniProtKB-EC"/>
</dbReference>
<keyword evidence="5" id="KW-0732">Signal</keyword>
<evidence type="ECO:0000256" key="2">
    <source>
        <dbReference type="ARBA" id="ARBA00022801"/>
    </source>
</evidence>
<dbReference type="InterPro" id="IPR013785">
    <property type="entry name" value="Aldolase_TIM"/>
</dbReference>
<reference evidence="7" key="1">
    <citation type="journal article" date="2015" name="PLoS Genet.">
        <title>Genome Sequence and Transcriptome Analyses of Chrysochromulina tobin: Metabolic Tools for Enhanced Algal Fitness in the Prominent Order Prymnesiales (Haptophyceae).</title>
        <authorList>
            <person name="Hovde B.T."/>
            <person name="Deodato C.R."/>
            <person name="Hunsperger H.M."/>
            <person name="Ryken S.A."/>
            <person name="Yost W."/>
            <person name="Jha R.K."/>
            <person name="Patterson J."/>
            <person name="Monnat R.J. Jr."/>
            <person name="Barlow S.B."/>
            <person name="Starkenburg S.R."/>
            <person name="Cattolico R.A."/>
        </authorList>
    </citation>
    <scope>NUCLEOTIDE SEQUENCE</scope>
    <source>
        <strain evidence="7">CCMP291</strain>
    </source>
</reference>
<dbReference type="InterPro" id="IPR002241">
    <property type="entry name" value="Glyco_hydro_27"/>
</dbReference>